<dbReference type="Proteomes" id="UP000012164">
    <property type="component" value="Unassembled WGS sequence"/>
</dbReference>
<evidence type="ECO:0000313" key="2">
    <source>
        <dbReference type="EMBL" id="EMJ36828.1"/>
    </source>
</evidence>
<sequence length="58" mass="7087">MFCFQKINLIYSIFLIVFEFVLMELPSYHTKPKVLEESPKESKSNHQFLWLSVWIFFL</sequence>
<evidence type="ECO:0000256" key="1">
    <source>
        <dbReference type="SAM" id="Phobius"/>
    </source>
</evidence>
<keyword evidence="1" id="KW-0812">Transmembrane</keyword>
<accession>A0A0F6IFK3</accession>
<reference evidence="2 3" key="1">
    <citation type="submission" date="2013-01" db="EMBL/GenBank/DDBJ databases">
        <authorList>
            <person name="Harkins D.M."/>
            <person name="Durkin A.S."/>
            <person name="Brinkac L.M."/>
            <person name="Haft D.H."/>
            <person name="Selengut J.D."/>
            <person name="Sanka R."/>
            <person name="DePew J."/>
            <person name="Purushe J."/>
            <person name="Peacock S.J."/>
            <person name="Thaipadungpanit J."/>
            <person name="Wuthiekanun V.W."/>
            <person name="Day N.P."/>
            <person name="Vinetz J.M."/>
            <person name="Sutton G.G."/>
            <person name="Nierman W.C."/>
            <person name="Fouts D.E."/>
        </authorList>
    </citation>
    <scope>NUCLEOTIDE SEQUENCE [LARGE SCALE GENOMIC DNA]</scope>
    <source>
        <strain evidence="2 3">FPW1039</strain>
    </source>
</reference>
<keyword evidence="1" id="KW-1133">Transmembrane helix</keyword>
<evidence type="ECO:0000313" key="3">
    <source>
        <dbReference type="Proteomes" id="UP000012164"/>
    </source>
</evidence>
<name>A0A0F6IFK3_LEPIR</name>
<protein>
    <submittedName>
        <fullName evidence="2">Uncharacterized protein</fullName>
    </submittedName>
</protein>
<keyword evidence="1" id="KW-0472">Membrane</keyword>
<dbReference type="AlphaFoldDB" id="A0A0F6IFK3"/>
<organism evidence="2 3">
    <name type="scientific">Leptospira interrogans str. FPW1039</name>
    <dbReference type="NCBI Taxonomy" id="1193040"/>
    <lineage>
        <taxon>Bacteria</taxon>
        <taxon>Pseudomonadati</taxon>
        <taxon>Spirochaetota</taxon>
        <taxon>Spirochaetia</taxon>
        <taxon>Leptospirales</taxon>
        <taxon>Leptospiraceae</taxon>
        <taxon>Leptospira</taxon>
    </lineage>
</organism>
<comment type="caution">
    <text evidence="2">The sequence shown here is derived from an EMBL/GenBank/DDBJ whole genome shotgun (WGS) entry which is preliminary data.</text>
</comment>
<feature type="transmembrane region" description="Helical" evidence="1">
    <location>
        <begin position="7"/>
        <end position="25"/>
    </location>
</feature>
<proteinExistence type="predicted"/>
<dbReference type="EMBL" id="AKWR02000115">
    <property type="protein sequence ID" value="EMJ36828.1"/>
    <property type="molecule type" value="Genomic_DNA"/>
</dbReference>
<gene>
    <name evidence="2" type="ORF">LEP1GSC079_3118</name>
</gene>